<name>A0A143DD33_9PROT</name>
<dbReference type="AlphaFoldDB" id="A0A143DD33"/>
<accession>A0A143DD33</accession>
<reference evidence="1 2" key="1">
    <citation type="submission" date="2016-02" db="EMBL/GenBank/DDBJ databases">
        <title>Complete Genome of H5569, the type strain of the newly described species Haematospirillium jordaniae.</title>
        <authorList>
            <person name="Nicholson A.C."/>
            <person name="Humrighouse B.W."/>
            <person name="Loparov V."/>
            <person name="McQuiston J.R."/>
        </authorList>
    </citation>
    <scope>NUCLEOTIDE SEQUENCE [LARGE SCALE GENOMIC DNA]</scope>
    <source>
        <strain evidence="1 2">H5569</strain>
    </source>
</reference>
<dbReference type="EMBL" id="CP014525">
    <property type="protein sequence ID" value="AMW34586.1"/>
    <property type="molecule type" value="Genomic_DNA"/>
</dbReference>
<sequence length="123" mass="13646">MASRLVSRIVRGVFLLVLALPLACTSSVREASTRLRSVPERTAIEHRDKVAVEAALGHPDRVRVERPAEVWQYMTKRCVLDVTFYPGPDQRLRAEYLESRGADGGAMAITDCLMSFAGEAKDL</sequence>
<dbReference type="STRING" id="1549855.AY555_04625"/>
<dbReference type="GeneID" id="53316435"/>
<keyword evidence="2" id="KW-1185">Reference proteome</keyword>
<proteinExistence type="predicted"/>
<dbReference type="Proteomes" id="UP000076066">
    <property type="component" value="Chromosome"/>
</dbReference>
<organism evidence="1 2">
    <name type="scientific">Haematospirillum jordaniae</name>
    <dbReference type="NCBI Taxonomy" id="1549855"/>
    <lineage>
        <taxon>Bacteria</taxon>
        <taxon>Pseudomonadati</taxon>
        <taxon>Pseudomonadota</taxon>
        <taxon>Alphaproteobacteria</taxon>
        <taxon>Rhodospirillales</taxon>
        <taxon>Novispirillaceae</taxon>
        <taxon>Haematospirillum</taxon>
    </lineage>
</organism>
<protein>
    <submittedName>
        <fullName evidence="1">Uncharacterized protein</fullName>
    </submittedName>
</protein>
<evidence type="ECO:0000313" key="1">
    <source>
        <dbReference type="EMBL" id="AMW34586.1"/>
    </source>
</evidence>
<dbReference type="OrthoDB" id="8456317at2"/>
<dbReference type="RefSeq" id="WP_066134058.1">
    <property type="nucleotide sequence ID" value="NZ_CP014525.1"/>
</dbReference>
<dbReference type="KEGG" id="hjo:AY555_04625"/>
<evidence type="ECO:0000313" key="2">
    <source>
        <dbReference type="Proteomes" id="UP000076066"/>
    </source>
</evidence>
<gene>
    <name evidence="1" type="ORF">AY555_04625</name>
</gene>